<name>A0A090D024_9BACT</name>
<reference evidence="11" key="1">
    <citation type="submission" date="2013-12" db="EMBL/GenBank/DDBJ databases">
        <authorList>
            <person name="Linke B."/>
        </authorList>
    </citation>
    <scope>NUCLEOTIDE SEQUENCE [LARGE SCALE GENOMIC DNA]</scope>
    <source>
        <strain evidence="11">CRIB-18</strain>
    </source>
</reference>
<comment type="caution">
    <text evidence="11">The sequence shown here is derived from an EMBL/GenBank/DDBJ whole genome shotgun (WGS) entry which is preliminary data.</text>
</comment>
<feature type="transmembrane region" description="Helical" evidence="9">
    <location>
        <begin position="120"/>
        <end position="144"/>
    </location>
</feature>
<dbReference type="OrthoDB" id="4045at2"/>
<feature type="domain" description="MotA/TolQ/ExbB proton channel" evidence="10">
    <location>
        <begin position="82"/>
        <end position="200"/>
    </location>
</feature>
<dbReference type="AlphaFoldDB" id="A0A090D024"/>
<dbReference type="eggNOG" id="COG0811">
    <property type="taxonomic scope" value="Bacteria"/>
</dbReference>
<evidence type="ECO:0000313" key="11">
    <source>
        <dbReference type="EMBL" id="CDR32888.1"/>
    </source>
</evidence>
<evidence type="ECO:0000256" key="9">
    <source>
        <dbReference type="SAM" id="Phobius"/>
    </source>
</evidence>
<keyword evidence="7 9" id="KW-0472">Membrane</keyword>
<evidence type="ECO:0000256" key="1">
    <source>
        <dbReference type="ARBA" id="ARBA00004651"/>
    </source>
</evidence>
<evidence type="ECO:0000256" key="7">
    <source>
        <dbReference type="ARBA" id="ARBA00023136"/>
    </source>
</evidence>
<dbReference type="RefSeq" id="WP_041016414.1">
    <property type="nucleotide sequence ID" value="NZ_CCEJ010000001.1"/>
</dbReference>
<sequence length="214" mass="23424">MEPPLTNNFETLFAGISSLNIIFLLIIACSIVSFALFFERLYCLKSLRNGFESFIQGIQNALEMKDLSEAIKLCDKKEGSFSSVIKAGLLKANKEREVIEQAMELQARIEIASLEKNTKILSLVAHIAPLIGLLGTVIGFIQAFSEMRLSGLVDINATKIGEALEFALITTAAGLAVAIPTTLAYHYLVARIENLVLELEATSSEVVNIMLENQ</sequence>
<dbReference type="STRING" id="1437425.CSEC_0044"/>
<dbReference type="PANTHER" id="PTHR30625:SF15">
    <property type="entry name" value="BIOPOLYMER TRANSPORT PROTEIN EXBB"/>
    <property type="match status" value="1"/>
</dbReference>
<dbReference type="InterPro" id="IPR050790">
    <property type="entry name" value="ExbB/TolQ_transport"/>
</dbReference>
<gene>
    <name evidence="11" type="primary">exbB</name>
    <name evidence="11" type="ORF">CSEC_0044</name>
</gene>
<comment type="subcellular location">
    <subcellularLocation>
        <location evidence="1">Cell membrane</location>
        <topology evidence="1">Multi-pass membrane protein</topology>
    </subcellularLocation>
    <subcellularLocation>
        <location evidence="8">Membrane</location>
        <topology evidence="8">Multi-pass membrane protein</topology>
    </subcellularLocation>
</comment>
<proteinExistence type="inferred from homology"/>
<feature type="transmembrane region" description="Helical" evidence="9">
    <location>
        <begin position="12"/>
        <end position="38"/>
    </location>
</feature>
<evidence type="ECO:0000256" key="2">
    <source>
        <dbReference type="ARBA" id="ARBA00022448"/>
    </source>
</evidence>
<keyword evidence="5 8" id="KW-0653">Protein transport</keyword>
<keyword evidence="2 8" id="KW-0813">Transport</keyword>
<evidence type="ECO:0000256" key="3">
    <source>
        <dbReference type="ARBA" id="ARBA00022475"/>
    </source>
</evidence>
<organism evidence="11 12">
    <name type="scientific">Candidatus Criblamydia sequanensis CRIB-18</name>
    <dbReference type="NCBI Taxonomy" id="1437425"/>
    <lineage>
        <taxon>Bacteria</taxon>
        <taxon>Pseudomonadati</taxon>
        <taxon>Chlamydiota</taxon>
        <taxon>Chlamydiia</taxon>
        <taxon>Parachlamydiales</taxon>
        <taxon>Candidatus Criblamydiaceae</taxon>
        <taxon>Candidatus Criblamydia</taxon>
    </lineage>
</organism>
<comment type="similarity">
    <text evidence="8">Belongs to the exbB/tolQ family.</text>
</comment>
<accession>A0A090D024</accession>
<evidence type="ECO:0000313" key="12">
    <source>
        <dbReference type="Proteomes" id="UP000031552"/>
    </source>
</evidence>
<evidence type="ECO:0000256" key="8">
    <source>
        <dbReference type="RuleBase" id="RU004057"/>
    </source>
</evidence>
<evidence type="ECO:0000256" key="4">
    <source>
        <dbReference type="ARBA" id="ARBA00022692"/>
    </source>
</evidence>
<dbReference type="EMBL" id="CCEJ010000001">
    <property type="protein sequence ID" value="CDR32888.1"/>
    <property type="molecule type" value="Genomic_DNA"/>
</dbReference>
<feature type="transmembrane region" description="Helical" evidence="9">
    <location>
        <begin position="164"/>
        <end position="188"/>
    </location>
</feature>
<keyword evidence="6 9" id="KW-1133">Transmembrane helix</keyword>
<dbReference type="InterPro" id="IPR002898">
    <property type="entry name" value="MotA_ExbB_proton_chnl"/>
</dbReference>
<dbReference type="GO" id="GO:0005886">
    <property type="term" value="C:plasma membrane"/>
    <property type="evidence" value="ECO:0007669"/>
    <property type="project" value="UniProtKB-SubCell"/>
</dbReference>
<keyword evidence="12" id="KW-1185">Reference proteome</keyword>
<keyword evidence="3" id="KW-1003">Cell membrane</keyword>
<evidence type="ECO:0000259" key="10">
    <source>
        <dbReference type="Pfam" id="PF01618"/>
    </source>
</evidence>
<reference evidence="11" key="2">
    <citation type="submission" date="2014-09" db="EMBL/GenBank/DDBJ databases">
        <title>Criblamydia sequanensis harbors a mega-plasmid encoding arsenite resistance.</title>
        <authorList>
            <person name="Bertelli C."/>
            <person name="Goesmann A."/>
            <person name="Greub G."/>
        </authorList>
    </citation>
    <scope>NUCLEOTIDE SEQUENCE [LARGE SCALE GENOMIC DNA]</scope>
    <source>
        <strain evidence="11">CRIB-18</strain>
    </source>
</reference>
<evidence type="ECO:0000256" key="6">
    <source>
        <dbReference type="ARBA" id="ARBA00022989"/>
    </source>
</evidence>
<dbReference type="Pfam" id="PF01618">
    <property type="entry name" value="MotA_ExbB"/>
    <property type="match status" value="1"/>
</dbReference>
<dbReference type="Proteomes" id="UP000031552">
    <property type="component" value="Unassembled WGS sequence"/>
</dbReference>
<dbReference type="PANTHER" id="PTHR30625">
    <property type="entry name" value="PROTEIN TOLQ"/>
    <property type="match status" value="1"/>
</dbReference>
<evidence type="ECO:0000256" key="5">
    <source>
        <dbReference type="ARBA" id="ARBA00022927"/>
    </source>
</evidence>
<dbReference type="GO" id="GO:0017038">
    <property type="term" value="P:protein import"/>
    <property type="evidence" value="ECO:0007669"/>
    <property type="project" value="TreeGrafter"/>
</dbReference>
<protein>
    <submittedName>
        <fullName evidence="11">Biopolymer transport protein ExbB</fullName>
    </submittedName>
</protein>
<keyword evidence="4 9" id="KW-0812">Transmembrane</keyword>